<name>A0A364RJP1_9BACT</name>
<keyword evidence="1" id="KW-0472">Membrane</keyword>
<evidence type="ECO:0008006" key="4">
    <source>
        <dbReference type="Google" id="ProtNLM"/>
    </source>
</evidence>
<dbReference type="Proteomes" id="UP000251692">
    <property type="component" value="Unassembled WGS sequence"/>
</dbReference>
<evidence type="ECO:0000256" key="1">
    <source>
        <dbReference type="SAM" id="Phobius"/>
    </source>
</evidence>
<reference evidence="2 3" key="2">
    <citation type="submission" date="2018-07" db="EMBL/GenBank/DDBJ databases">
        <title>Pontibacter sp. 2b14 genomic sequence and assembly.</title>
        <authorList>
            <person name="Du Z.-J."/>
        </authorList>
    </citation>
    <scope>NUCLEOTIDE SEQUENCE [LARGE SCALE GENOMIC DNA]</scope>
    <source>
        <strain evidence="2 3">2b14</strain>
    </source>
</reference>
<feature type="transmembrane region" description="Helical" evidence="1">
    <location>
        <begin position="155"/>
        <end position="175"/>
    </location>
</feature>
<dbReference type="AlphaFoldDB" id="A0A364RJP1"/>
<comment type="caution">
    <text evidence="2">The sequence shown here is derived from an EMBL/GenBank/DDBJ whole genome shotgun (WGS) entry which is preliminary data.</text>
</comment>
<evidence type="ECO:0000313" key="2">
    <source>
        <dbReference type="EMBL" id="RAU84540.1"/>
    </source>
</evidence>
<keyword evidence="1" id="KW-0812">Transmembrane</keyword>
<reference evidence="2 3" key="1">
    <citation type="submission" date="2018-06" db="EMBL/GenBank/DDBJ databases">
        <authorList>
            <person name="Liu Z.-W."/>
        </authorList>
    </citation>
    <scope>NUCLEOTIDE SEQUENCE [LARGE SCALE GENOMIC DNA]</scope>
    <source>
        <strain evidence="2 3">2b14</strain>
    </source>
</reference>
<keyword evidence="1" id="KW-1133">Transmembrane helix</keyword>
<accession>A0A364RJP1</accession>
<gene>
    <name evidence="2" type="ORF">DP923_04815</name>
</gene>
<feature type="transmembrane region" description="Helical" evidence="1">
    <location>
        <begin position="48"/>
        <end position="67"/>
    </location>
</feature>
<protein>
    <recommendedName>
        <fullName evidence="4">DUF3667 domain-containing protein</fullName>
    </recommendedName>
</protein>
<evidence type="ECO:0000313" key="3">
    <source>
        <dbReference type="Proteomes" id="UP000251692"/>
    </source>
</evidence>
<dbReference type="OrthoDB" id="7446256at2"/>
<proteinExistence type="predicted"/>
<dbReference type="Pfam" id="PF12412">
    <property type="entry name" value="DUF3667"/>
    <property type="match status" value="1"/>
</dbReference>
<dbReference type="InterPro" id="IPR022134">
    <property type="entry name" value="DUF3667"/>
</dbReference>
<feature type="transmembrane region" description="Helical" evidence="1">
    <location>
        <begin position="187"/>
        <end position="208"/>
    </location>
</feature>
<feature type="transmembrane region" description="Helical" evidence="1">
    <location>
        <begin position="246"/>
        <end position="269"/>
    </location>
</feature>
<feature type="transmembrane region" description="Helical" evidence="1">
    <location>
        <begin position="214"/>
        <end position="234"/>
    </location>
</feature>
<organism evidence="2 3">
    <name type="scientific">Pontibacter arcticus</name>
    <dbReference type="NCBI Taxonomy" id="2080288"/>
    <lineage>
        <taxon>Bacteria</taxon>
        <taxon>Pseudomonadati</taxon>
        <taxon>Bacteroidota</taxon>
        <taxon>Cytophagia</taxon>
        <taxon>Cytophagales</taxon>
        <taxon>Hymenobacteraceae</taxon>
        <taxon>Pontibacter</taxon>
    </lineage>
</organism>
<keyword evidence="3" id="KW-1185">Reference proteome</keyword>
<dbReference type="EMBL" id="QMDV01000001">
    <property type="protein sequence ID" value="RAU84540.1"/>
    <property type="molecule type" value="Genomic_DNA"/>
</dbReference>
<sequence length="270" mass="31486">MIAEFFEGTLHYDTKFLKTLKYLLIRPGLLTEKFNIGQRASYVPPFRLYVFISFLFFFLVAINHNILNLKASNNTKETAAAVRQATAEAIKQEQLNSGSIVRFDPQDSALAVMDTTNGRIGLEFGDTGRANFLENKFSQFLNNSEQSRAKLLKNFSLMMFVLMPFFAYLLYLFYIKQRRNYVEHLMFSIHLHSFIFIVLSIVLLLNYVLPSVDLLGWVFLVILIYTFIALRQVYKRSFWRTFFKMIPIALIYNITLFVFFIGTLFISALL</sequence>